<dbReference type="AlphaFoldDB" id="A0A067Q722"/>
<evidence type="ECO:0000313" key="2">
    <source>
        <dbReference type="Proteomes" id="UP000027265"/>
    </source>
</evidence>
<accession>A0A067Q722</accession>
<keyword evidence="2" id="KW-1185">Reference proteome</keyword>
<evidence type="ECO:0000313" key="1">
    <source>
        <dbReference type="EMBL" id="KDQ59292.1"/>
    </source>
</evidence>
<dbReference type="Proteomes" id="UP000027265">
    <property type="component" value="Unassembled WGS sequence"/>
</dbReference>
<dbReference type="EMBL" id="KL197716">
    <property type="protein sequence ID" value="KDQ59292.1"/>
    <property type="molecule type" value="Genomic_DNA"/>
</dbReference>
<proteinExistence type="predicted"/>
<gene>
    <name evidence="1" type="ORF">JAAARDRAFT_34027</name>
</gene>
<protein>
    <submittedName>
        <fullName evidence="1">Uncharacterized protein</fullName>
    </submittedName>
</protein>
<sequence>MTILALSESPTPFFVSFPTLSPSEAYHAVSSSSSSSCFRASPPFPFIPTPHIKTDLSTLRSRLHQPPPIHIQPPQSSL</sequence>
<dbReference type="HOGENOM" id="CLU_2622372_0_0_1"/>
<reference evidence="2" key="1">
    <citation type="journal article" date="2014" name="Proc. Natl. Acad. Sci. U.S.A.">
        <title>Extensive sampling of basidiomycete genomes demonstrates inadequacy of the white-rot/brown-rot paradigm for wood decay fungi.</title>
        <authorList>
            <person name="Riley R."/>
            <person name="Salamov A.A."/>
            <person name="Brown D.W."/>
            <person name="Nagy L.G."/>
            <person name="Floudas D."/>
            <person name="Held B.W."/>
            <person name="Levasseur A."/>
            <person name="Lombard V."/>
            <person name="Morin E."/>
            <person name="Otillar R."/>
            <person name="Lindquist E.A."/>
            <person name="Sun H."/>
            <person name="LaButti K.M."/>
            <person name="Schmutz J."/>
            <person name="Jabbour D."/>
            <person name="Luo H."/>
            <person name="Baker S.E."/>
            <person name="Pisabarro A.G."/>
            <person name="Walton J.D."/>
            <person name="Blanchette R.A."/>
            <person name="Henrissat B."/>
            <person name="Martin F."/>
            <person name="Cullen D."/>
            <person name="Hibbett D.S."/>
            <person name="Grigoriev I.V."/>
        </authorList>
    </citation>
    <scope>NUCLEOTIDE SEQUENCE [LARGE SCALE GENOMIC DNA]</scope>
    <source>
        <strain evidence="2">MUCL 33604</strain>
    </source>
</reference>
<organism evidence="1 2">
    <name type="scientific">Jaapia argillacea MUCL 33604</name>
    <dbReference type="NCBI Taxonomy" id="933084"/>
    <lineage>
        <taxon>Eukaryota</taxon>
        <taxon>Fungi</taxon>
        <taxon>Dikarya</taxon>
        <taxon>Basidiomycota</taxon>
        <taxon>Agaricomycotina</taxon>
        <taxon>Agaricomycetes</taxon>
        <taxon>Agaricomycetidae</taxon>
        <taxon>Jaapiales</taxon>
        <taxon>Jaapiaceae</taxon>
        <taxon>Jaapia</taxon>
    </lineage>
</organism>
<dbReference type="InParanoid" id="A0A067Q722"/>
<name>A0A067Q722_9AGAM</name>